<sequence length="433" mass="50858">MYFRFLPLFLIFLLSVSCASDKQTKLIQDENGHRLVVDGENFVINGMNWDYFPIETNYDYSLWNESDEIIQKALDYEMQLLQKMGVNSIRVYTGIPPKWITYIYENYEIYTLLNHSFGRYGLSINDKWIAKINYADPKTQEILLDEVKEMAETYKQTPGLLIYLLGNENNYGLFWHGAETEDLPSQAELDTEIIENQARPMYRLMNKASNLIKSVDEQTLTSICNGDLMYLDVIAEECTDIDIFGINIYRGISFDDTFERVKKEYGKPLIFTEFGADAYNALLQQEDEVAQAYYFIHNWKEIYTNVYNLGKAENMLGGYSFQWSDGWWKHGQTYNLDVQDTTASWTNGGYYLDYKANQNNMNEEWFGIMTKQPPNENNLFELRPRLAYHKLKEMHQLNPFQETIGVQQINQKAKTLLRDIEVEIEEIKDQIKK</sequence>
<dbReference type="Pfam" id="PF02836">
    <property type="entry name" value="Glyco_hydro_2_C"/>
    <property type="match status" value="1"/>
</dbReference>
<name>A0A967DZB2_9FLAO</name>
<reference evidence="3" key="1">
    <citation type="submission" date="2020-03" db="EMBL/GenBank/DDBJ databases">
        <title>Psychroflexus Maritimus sp. nov., isolate from marine sediment.</title>
        <authorList>
            <person name="Zhong Y.-L."/>
        </authorList>
    </citation>
    <scope>NUCLEOTIDE SEQUENCE</scope>
    <source>
        <strain evidence="3">C1</strain>
    </source>
</reference>
<keyword evidence="1" id="KW-0732">Signal</keyword>
<dbReference type="InterPro" id="IPR017853">
    <property type="entry name" value="GH"/>
</dbReference>
<proteinExistence type="predicted"/>
<dbReference type="GO" id="GO:0004553">
    <property type="term" value="F:hydrolase activity, hydrolyzing O-glycosyl compounds"/>
    <property type="evidence" value="ECO:0007669"/>
    <property type="project" value="InterPro"/>
</dbReference>
<dbReference type="EMBL" id="JAANAS010000050">
    <property type="protein sequence ID" value="NGZ90018.1"/>
    <property type="molecule type" value="Genomic_DNA"/>
</dbReference>
<evidence type="ECO:0000313" key="3">
    <source>
        <dbReference type="EMBL" id="NGZ90018.1"/>
    </source>
</evidence>
<dbReference type="PROSITE" id="PS51257">
    <property type="entry name" value="PROKAR_LIPOPROTEIN"/>
    <property type="match status" value="1"/>
</dbReference>
<keyword evidence="4" id="KW-1185">Reference proteome</keyword>
<accession>A0A967DZB2</accession>
<evidence type="ECO:0000313" key="4">
    <source>
        <dbReference type="Proteomes" id="UP000643701"/>
    </source>
</evidence>
<feature type="domain" description="Glycoside hydrolase family 2 catalytic" evidence="2">
    <location>
        <begin position="73"/>
        <end position="293"/>
    </location>
</feature>
<evidence type="ECO:0000256" key="1">
    <source>
        <dbReference type="SAM" id="SignalP"/>
    </source>
</evidence>
<dbReference type="SUPFAM" id="SSF51445">
    <property type="entry name" value="(Trans)glycosidases"/>
    <property type="match status" value="1"/>
</dbReference>
<dbReference type="GO" id="GO:0005975">
    <property type="term" value="P:carbohydrate metabolic process"/>
    <property type="evidence" value="ECO:0007669"/>
    <property type="project" value="InterPro"/>
</dbReference>
<feature type="chain" id="PRO_5037053167" description="Glycoside hydrolase family 2 catalytic domain-containing protein" evidence="1">
    <location>
        <begin position="20"/>
        <end position="433"/>
    </location>
</feature>
<dbReference type="AlphaFoldDB" id="A0A967DZB2"/>
<dbReference type="Proteomes" id="UP000643701">
    <property type="component" value="Unassembled WGS sequence"/>
</dbReference>
<dbReference type="Gene3D" id="3.20.20.80">
    <property type="entry name" value="Glycosidases"/>
    <property type="match status" value="1"/>
</dbReference>
<dbReference type="InterPro" id="IPR006103">
    <property type="entry name" value="Glyco_hydro_2_cat"/>
</dbReference>
<protein>
    <recommendedName>
        <fullName evidence="2">Glycoside hydrolase family 2 catalytic domain-containing protein</fullName>
    </recommendedName>
</protein>
<evidence type="ECO:0000259" key="2">
    <source>
        <dbReference type="Pfam" id="PF02836"/>
    </source>
</evidence>
<comment type="caution">
    <text evidence="3">The sequence shown here is derived from an EMBL/GenBank/DDBJ whole genome shotgun (WGS) entry which is preliminary data.</text>
</comment>
<organism evidence="3 4">
    <name type="scientific">Psychroflexus maritimus</name>
    <dbReference type="NCBI Taxonomy" id="2714865"/>
    <lineage>
        <taxon>Bacteria</taxon>
        <taxon>Pseudomonadati</taxon>
        <taxon>Bacteroidota</taxon>
        <taxon>Flavobacteriia</taxon>
        <taxon>Flavobacteriales</taxon>
        <taxon>Flavobacteriaceae</taxon>
        <taxon>Psychroflexus</taxon>
    </lineage>
</organism>
<gene>
    <name evidence="3" type="ORF">G7034_07125</name>
</gene>
<feature type="signal peptide" evidence="1">
    <location>
        <begin position="1"/>
        <end position="19"/>
    </location>
</feature>